<dbReference type="AlphaFoldDB" id="A0A8X7CID9"/>
<dbReference type="EMBL" id="BMAV01016232">
    <property type="protein sequence ID" value="GFY66755.1"/>
    <property type="molecule type" value="Genomic_DNA"/>
</dbReference>
<comment type="caution">
    <text evidence="2">The sequence shown here is derived from an EMBL/GenBank/DDBJ whole genome shotgun (WGS) entry which is preliminary data.</text>
</comment>
<keyword evidence="1" id="KW-0472">Membrane</keyword>
<evidence type="ECO:0000256" key="1">
    <source>
        <dbReference type="SAM" id="Phobius"/>
    </source>
</evidence>
<organism evidence="2 3">
    <name type="scientific">Trichonephila inaurata madagascariensis</name>
    <dbReference type="NCBI Taxonomy" id="2747483"/>
    <lineage>
        <taxon>Eukaryota</taxon>
        <taxon>Metazoa</taxon>
        <taxon>Ecdysozoa</taxon>
        <taxon>Arthropoda</taxon>
        <taxon>Chelicerata</taxon>
        <taxon>Arachnida</taxon>
        <taxon>Araneae</taxon>
        <taxon>Araneomorphae</taxon>
        <taxon>Entelegynae</taxon>
        <taxon>Araneoidea</taxon>
        <taxon>Nephilidae</taxon>
        <taxon>Trichonephila</taxon>
        <taxon>Trichonephila inaurata</taxon>
    </lineage>
</organism>
<keyword evidence="3" id="KW-1185">Reference proteome</keyword>
<dbReference type="Proteomes" id="UP000886998">
    <property type="component" value="Unassembled WGS sequence"/>
</dbReference>
<keyword evidence="1" id="KW-0812">Transmembrane</keyword>
<gene>
    <name evidence="2" type="ORF">TNIN_155251</name>
</gene>
<keyword evidence="1" id="KW-1133">Transmembrane helix</keyword>
<protein>
    <submittedName>
        <fullName evidence="2">Uncharacterized protein</fullName>
    </submittedName>
</protein>
<reference evidence="2" key="1">
    <citation type="submission" date="2020-08" db="EMBL/GenBank/DDBJ databases">
        <title>Multicomponent nature underlies the extraordinary mechanical properties of spider dragline silk.</title>
        <authorList>
            <person name="Kono N."/>
            <person name="Nakamura H."/>
            <person name="Mori M."/>
            <person name="Yoshida Y."/>
            <person name="Ohtoshi R."/>
            <person name="Malay A.D."/>
            <person name="Moran D.A.P."/>
            <person name="Tomita M."/>
            <person name="Numata K."/>
            <person name="Arakawa K."/>
        </authorList>
    </citation>
    <scope>NUCLEOTIDE SEQUENCE</scope>
</reference>
<evidence type="ECO:0000313" key="2">
    <source>
        <dbReference type="EMBL" id="GFY66755.1"/>
    </source>
</evidence>
<sequence length="85" mass="9505">MVYMHETSQELDCEDGQTIRSIHWDKKIYLAKRGLHINSIAQIVPSRREVVFPELFGTGNSVFLLAAAFASLFAVHESASSLVLL</sequence>
<name>A0A8X7CID9_9ARAC</name>
<feature type="transmembrane region" description="Helical" evidence="1">
    <location>
        <begin position="55"/>
        <end position="75"/>
    </location>
</feature>
<accession>A0A8X7CID9</accession>
<proteinExistence type="predicted"/>
<evidence type="ECO:0000313" key="3">
    <source>
        <dbReference type="Proteomes" id="UP000886998"/>
    </source>
</evidence>